<proteinExistence type="predicted"/>
<dbReference type="Proteomes" id="UP001152766">
    <property type="component" value="Unassembled WGS sequence"/>
</dbReference>
<organism evidence="1 2">
    <name type="scientific">Pelomonas aquatica</name>
    <dbReference type="NCBI Taxonomy" id="431058"/>
    <lineage>
        <taxon>Bacteria</taxon>
        <taxon>Pseudomonadati</taxon>
        <taxon>Pseudomonadota</taxon>
        <taxon>Betaproteobacteria</taxon>
        <taxon>Burkholderiales</taxon>
        <taxon>Sphaerotilaceae</taxon>
        <taxon>Roseateles</taxon>
    </lineage>
</organism>
<dbReference type="PANTHER" id="PTHR45947">
    <property type="entry name" value="SULFOQUINOVOSYL TRANSFERASE SQD2"/>
    <property type="match status" value="1"/>
</dbReference>
<dbReference type="Pfam" id="PF13692">
    <property type="entry name" value="Glyco_trans_1_4"/>
    <property type="match status" value="1"/>
</dbReference>
<dbReference type="RefSeq" id="WP_268147285.1">
    <property type="nucleotide sequence ID" value="NZ_JAPPUW010000002.1"/>
</dbReference>
<dbReference type="Gene3D" id="3.40.50.2000">
    <property type="entry name" value="Glycogen Phosphorylase B"/>
    <property type="match status" value="2"/>
</dbReference>
<dbReference type="GO" id="GO:0016757">
    <property type="term" value="F:glycosyltransferase activity"/>
    <property type="evidence" value="ECO:0007669"/>
    <property type="project" value="TreeGrafter"/>
</dbReference>
<dbReference type="CDD" id="cd03801">
    <property type="entry name" value="GT4_PimA-like"/>
    <property type="match status" value="1"/>
</dbReference>
<dbReference type="PANTHER" id="PTHR45947:SF3">
    <property type="entry name" value="SULFOQUINOVOSYL TRANSFERASE SQD2"/>
    <property type="match status" value="1"/>
</dbReference>
<accession>A0A9X4LJW4</accession>
<dbReference type="EMBL" id="SGUG01000003">
    <property type="protein sequence ID" value="MDG0861428.1"/>
    <property type="molecule type" value="Genomic_DNA"/>
</dbReference>
<dbReference type="AlphaFoldDB" id="A0A9X4LJW4"/>
<protein>
    <submittedName>
        <fullName evidence="1">Glycosyltransferase</fullName>
    </submittedName>
</protein>
<dbReference type="InterPro" id="IPR050194">
    <property type="entry name" value="Glycosyltransferase_grp1"/>
</dbReference>
<evidence type="ECO:0000313" key="2">
    <source>
        <dbReference type="Proteomes" id="UP001152766"/>
    </source>
</evidence>
<dbReference type="SUPFAM" id="SSF53756">
    <property type="entry name" value="UDP-Glycosyltransferase/glycogen phosphorylase"/>
    <property type="match status" value="1"/>
</dbReference>
<gene>
    <name evidence="1" type="ORF">EXJ73_02930</name>
</gene>
<keyword evidence="2" id="KW-1185">Reference proteome</keyword>
<reference evidence="1" key="1">
    <citation type="submission" date="2019-02" db="EMBL/GenBank/DDBJ databases">
        <title>Draft genome of the type strain Pelomonas aquatica CCUG 52575T.</title>
        <authorList>
            <person name="Gomila M."/>
            <person name="Lalucat J."/>
        </authorList>
    </citation>
    <scope>NUCLEOTIDE SEQUENCE</scope>
    <source>
        <strain evidence="1">CCUG 52575</strain>
    </source>
</reference>
<sequence>MNVKRPQVAVLQHRLLHYRLGLFEQLRLACEARGLDLHLIHGDATPNEAVRKDTGTLPWATQIKNRVWNIGGRDLLWQPFRNEVRGFDLVVLMQESRLLSNYPWLFGWGPKATRVGYWGHGRNFQSDAPDGWRERWKGKLLTSVDWWFAYTDMTASILTQAGFPSSRVTVLNNAIDNRSFEADLASVPDDEVRSLRASIGAADGACVGLYCGSLYPDKRLELMIDACEKVVAKHPGFRMVVIGDGPSRPLLEGVMNKPWFHWAGAQRGRQKAAWFRASQLFLNPGLVGLHILDSFVAGVPMITTRDAKHSPEVAYLRDGVNGLVTDGTADAYAAAVQALVEEPARREALATQAKADAGHYTLDAMVERFADGLAACVVAPRKR</sequence>
<comment type="caution">
    <text evidence="1">The sequence shown here is derived from an EMBL/GenBank/DDBJ whole genome shotgun (WGS) entry which is preliminary data.</text>
</comment>
<evidence type="ECO:0000313" key="1">
    <source>
        <dbReference type="EMBL" id="MDG0861428.1"/>
    </source>
</evidence>
<name>A0A9X4LJW4_9BURK</name>